<evidence type="ECO:0000313" key="2">
    <source>
        <dbReference type="EMBL" id="GHP13074.1"/>
    </source>
</evidence>
<dbReference type="InterPro" id="IPR044992">
    <property type="entry name" value="ChyE-like"/>
</dbReference>
<name>A0ABQ3W073_9LACO</name>
<organism evidence="2 3">
    <name type="scientific">Lentilactobacillus fungorum</name>
    <dbReference type="NCBI Taxonomy" id="2201250"/>
    <lineage>
        <taxon>Bacteria</taxon>
        <taxon>Bacillati</taxon>
        <taxon>Bacillota</taxon>
        <taxon>Bacilli</taxon>
        <taxon>Lactobacillales</taxon>
        <taxon>Lactobacillaceae</taxon>
        <taxon>Lentilactobacillus</taxon>
    </lineage>
</organism>
<dbReference type="PROSITE" id="PS51273">
    <property type="entry name" value="GATASE_TYPE_1"/>
    <property type="match status" value="1"/>
</dbReference>
<evidence type="ECO:0000313" key="3">
    <source>
        <dbReference type="Proteomes" id="UP000604765"/>
    </source>
</evidence>
<accession>A0ABQ3W073</accession>
<dbReference type="Gene3D" id="3.40.50.880">
    <property type="match status" value="1"/>
</dbReference>
<dbReference type="InterPro" id="IPR017926">
    <property type="entry name" value="GATASE"/>
</dbReference>
<dbReference type="RefSeq" id="WP_203629132.1">
    <property type="nucleotide sequence ID" value="NZ_BNJR01000005.1"/>
</dbReference>
<dbReference type="InterPro" id="IPR029062">
    <property type="entry name" value="Class_I_gatase-like"/>
</dbReference>
<dbReference type="CDD" id="cd01741">
    <property type="entry name" value="GATase1_1"/>
    <property type="match status" value="1"/>
</dbReference>
<evidence type="ECO:0000259" key="1">
    <source>
        <dbReference type="Pfam" id="PF00117"/>
    </source>
</evidence>
<feature type="domain" description="Glutamine amidotransferase" evidence="1">
    <location>
        <begin position="30"/>
        <end position="176"/>
    </location>
</feature>
<dbReference type="PANTHER" id="PTHR42695:SF5">
    <property type="entry name" value="GLUTAMINE AMIDOTRANSFERASE YLR126C-RELATED"/>
    <property type="match status" value="1"/>
</dbReference>
<sequence length="224" mass="24765">MKITIIQHVAFEVPGLIDEWIATNHHQRQLVKLFETDYQLPEPNTIDFLIVLGGPMSANDDLNWIRAERQLIKQVVQAGKPMLGVCLGAQQLAKAFGSQIIPTAKEVGLGAVESTNIAQRILGAKTSYQVLHWHGEGFELPAGAQQLFTSRYWQNQGFELGSAIGLQFHLESTPQTLAGLIAADQPFLIGSVLGESADQLRQLPFDLNCRTLLFTILNHLACRQ</sequence>
<proteinExistence type="predicted"/>
<comment type="caution">
    <text evidence="2">The sequence shown here is derived from an EMBL/GenBank/DDBJ whole genome shotgun (WGS) entry which is preliminary data.</text>
</comment>
<dbReference type="PANTHER" id="PTHR42695">
    <property type="entry name" value="GLUTAMINE AMIDOTRANSFERASE YLR126C-RELATED"/>
    <property type="match status" value="1"/>
</dbReference>
<dbReference type="SUPFAM" id="SSF52317">
    <property type="entry name" value="Class I glutamine amidotransferase-like"/>
    <property type="match status" value="1"/>
</dbReference>
<keyword evidence="3" id="KW-1185">Reference proteome</keyword>
<protein>
    <submittedName>
        <fullName evidence="2">GMP synthase</fullName>
    </submittedName>
</protein>
<reference evidence="2 3" key="1">
    <citation type="journal article" date="2021" name="Int. J. Syst. Evol. Microbiol.">
        <title>Lentilactobacillus fungorum sp. nov., isolated from spent mushroom substrates.</title>
        <authorList>
            <person name="Tohno M."/>
            <person name="Tanizawa Y."/>
            <person name="Kojima Y."/>
            <person name="Sakamoto M."/>
            <person name="Ohkuma M."/>
            <person name="Kobayashi H."/>
        </authorList>
    </citation>
    <scope>NUCLEOTIDE SEQUENCE [LARGE SCALE GENOMIC DNA]</scope>
    <source>
        <strain evidence="2 3">YK48G</strain>
    </source>
</reference>
<dbReference type="Proteomes" id="UP000604765">
    <property type="component" value="Unassembled WGS sequence"/>
</dbReference>
<gene>
    <name evidence="2" type="primary">guaA_1</name>
    <name evidence="2" type="ORF">YK48G_04990</name>
</gene>
<dbReference type="EMBL" id="BNJR01000005">
    <property type="protein sequence ID" value="GHP13074.1"/>
    <property type="molecule type" value="Genomic_DNA"/>
</dbReference>
<dbReference type="Pfam" id="PF00117">
    <property type="entry name" value="GATase"/>
    <property type="match status" value="1"/>
</dbReference>